<dbReference type="Proteomes" id="UP000824205">
    <property type="component" value="Unassembled WGS sequence"/>
</dbReference>
<comment type="caution">
    <text evidence="1">The sequence shown here is derived from an EMBL/GenBank/DDBJ whole genome shotgun (WGS) entry which is preliminary data.</text>
</comment>
<dbReference type="Gene3D" id="3.40.47.40">
    <property type="entry name" value="Stage V sporulation protein AD"/>
    <property type="match status" value="1"/>
</dbReference>
<dbReference type="InterPro" id="IPR038369">
    <property type="entry name" value="SpoVAD_sf"/>
</dbReference>
<dbReference type="GO" id="GO:0016746">
    <property type="term" value="F:acyltransferase activity"/>
    <property type="evidence" value="ECO:0007669"/>
    <property type="project" value="InterPro"/>
</dbReference>
<dbReference type="InterPro" id="IPR010894">
    <property type="entry name" value="SpoVAD"/>
</dbReference>
<gene>
    <name evidence="1" type="primary">spoVAD</name>
    <name evidence="1" type="ORF">IAA48_03700</name>
</gene>
<accession>A0A9D1RCZ3</accession>
<sequence length="333" mass="34679">MKIKGKTAFFEAPPVIVGSAGVCGKKEGEGPLAADFDAIFEDTTLGQESYELAESAMLHDAIIRAFSNANTAPSDANFILSGDLLDQCMGSAFALKDLSIPSIGLFGACSTMALSLSVGSMLVDGGAQCVAAGTSSHFCSSERQFRFPLEYGGQRPPTAQWTVTGAGCAVVKNSGAGINIPAVSIGTICDMGITDANNMGAAMAPAAEKTIYDFLCDTQSAPQDYDMILTGDLGLTGSKLLYELLEKEHGLDIREVHRDCGLMIFDLESQDVNSGGSGCGCSASVLCSHILKQMRKGKLKKVLFVATGALMSPTSSKQGQPIPGIAHAVLLEV</sequence>
<organism evidence="1 2">
    <name type="scientific">Candidatus Eubacterium faecipullorum</name>
    <dbReference type="NCBI Taxonomy" id="2838571"/>
    <lineage>
        <taxon>Bacteria</taxon>
        <taxon>Bacillati</taxon>
        <taxon>Bacillota</taxon>
        <taxon>Clostridia</taxon>
        <taxon>Eubacteriales</taxon>
        <taxon>Eubacteriaceae</taxon>
        <taxon>Eubacterium</taxon>
    </lineage>
</organism>
<dbReference type="InterPro" id="IPR016039">
    <property type="entry name" value="Thiolase-like"/>
</dbReference>
<dbReference type="NCBIfam" id="TIGR02845">
    <property type="entry name" value="spore_V_AD"/>
    <property type="match status" value="1"/>
</dbReference>
<evidence type="ECO:0000313" key="1">
    <source>
        <dbReference type="EMBL" id="HIW85579.1"/>
    </source>
</evidence>
<dbReference type="SUPFAM" id="SSF53901">
    <property type="entry name" value="Thiolase-like"/>
    <property type="match status" value="1"/>
</dbReference>
<dbReference type="AlphaFoldDB" id="A0A9D1RCZ3"/>
<reference evidence="1" key="1">
    <citation type="journal article" date="2021" name="PeerJ">
        <title>Extensive microbial diversity within the chicken gut microbiome revealed by metagenomics and culture.</title>
        <authorList>
            <person name="Gilroy R."/>
            <person name="Ravi A."/>
            <person name="Getino M."/>
            <person name="Pursley I."/>
            <person name="Horton D.L."/>
            <person name="Alikhan N.F."/>
            <person name="Baker D."/>
            <person name="Gharbi K."/>
            <person name="Hall N."/>
            <person name="Watson M."/>
            <person name="Adriaenssens E.M."/>
            <person name="Foster-Nyarko E."/>
            <person name="Jarju S."/>
            <person name="Secka A."/>
            <person name="Antonio M."/>
            <person name="Oren A."/>
            <person name="Chaudhuri R.R."/>
            <person name="La Ragione R."/>
            <person name="Hildebrand F."/>
            <person name="Pallen M.J."/>
        </authorList>
    </citation>
    <scope>NUCLEOTIDE SEQUENCE</scope>
    <source>
        <strain evidence="1">421</strain>
    </source>
</reference>
<name>A0A9D1RCZ3_9FIRM</name>
<dbReference type="EMBL" id="DXGE01000015">
    <property type="protein sequence ID" value="HIW85579.1"/>
    <property type="molecule type" value="Genomic_DNA"/>
</dbReference>
<dbReference type="PIRSF" id="PIRSF011570">
    <property type="entry name" value="SpoVAD"/>
    <property type="match status" value="1"/>
</dbReference>
<dbReference type="NCBIfam" id="NF006160">
    <property type="entry name" value="PRK08304.1"/>
    <property type="match status" value="1"/>
</dbReference>
<proteinExistence type="predicted"/>
<protein>
    <submittedName>
        <fullName evidence="1">Stage V sporulation protein AD</fullName>
    </submittedName>
</protein>
<evidence type="ECO:0000313" key="2">
    <source>
        <dbReference type="Proteomes" id="UP000824205"/>
    </source>
</evidence>
<dbReference type="Pfam" id="PF07451">
    <property type="entry name" value="SpoVAD"/>
    <property type="match status" value="1"/>
</dbReference>
<reference evidence="1" key="2">
    <citation type="submission" date="2021-04" db="EMBL/GenBank/DDBJ databases">
        <authorList>
            <person name="Gilroy R."/>
        </authorList>
    </citation>
    <scope>NUCLEOTIDE SEQUENCE</scope>
    <source>
        <strain evidence="1">421</strain>
    </source>
</reference>